<evidence type="ECO:0000313" key="2">
    <source>
        <dbReference type="EMBL" id="KAK0390254.1"/>
    </source>
</evidence>
<dbReference type="InterPro" id="IPR027417">
    <property type="entry name" value="P-loop_NTPase"/>
</dbReference>
<dbReference type="InterPro" id="IPR014819">
    <property type="entry name" value="PriCT_2"/>
</dbReference>
<comment type="caution">
    <text evidence="2">The sequence shown here is derived from an EMBL/GenBank/DDBJ whole genome shotgun (WGS) entry which is preliminary data.</text>
</comment>
<organism evidence="2 3">
    <name type="scientific">Steinernema hermaphroditum</name>
    <dbReference type="NCBI Taxonomy" id="289476"/>
    <lineage>
        <taxon>Eukaryota</taxon>
        <taxon>Metazoa</taxon>
        <taxon>Ecdysozoa</taxon>
        <taxon>Nematoda</taxon>
        <taxon>Chromadorea</taxon>
        <taxon>Rhabditida</taxon>
        <taxon>Tylenchina</taxon>
        <taxon>Panagrolaimomorpha</taxon>
        <taxon>Strongyloidoidea</taxon>
        <taxon>Steinernematidae</taxon>
        <taxon>Steinernema</taxon>
    </lineage>
</organism>
<proteinExistence type="predicted"/>
<name>A0AA39GNI6_9BILA</name>
<dbReference type="AlphaFoldDB" id="A0AA39GNI6"/>
<dbReference type="Pfam" id="PF08707">
    <property type="entry name" value="PriCT_2"/>
    <property type="match status" value="1"/>
</dbReference>
<dbReference type="GO" id="GO:0016817">
    <property type="term" value="F:hydrolase activity, acting on acid anhydrides"/>
    <property type="evidence" value="ECO:0007669"/>
    <property type="project" value="InterPro"/>
</dbReference>
<evidence type="ECO:0000259" key="1">
    <source>
        <dbReference type="Pfam" id="PF08707"/>
    </source>
</evidence>
<protein>
    <recommendedName>
        <fullName evidence="1">Primase C-terminal 2 domain-containing protein</fullName>
    </recommendedName>
</protein>
<dbReference type="SUPFAM" id="SSF52540">
    <property type="entry name" value="P-loop containing nucleoside triphosphate hydrolases"/>
    <property type="match status" value="1"/>
</dbReference>
<evidence type="ECO:0000313" key="3">
    <source>
        <dbReference type="Proteomes" id="UP001175271"/>
    </source>
</evidence>
<dbReference type="EMBL" id="JAUCMV010000021">
    <property type="protein sequence ID" value="KAK0390254.1"/>
    <property type="molecule type" value="Genomic_DNA"/>
</dbReference>
<keyword evidence="3" id="KW-1185">Reference proteome</keyword>
<sequence length="581" mass="64065">MRVSGRDPNTGEDFAVELLADGQQVVVSGRHPDGSEYMTGTGTGVMASDDLDVLSAISAEIAIEKIARLFESSGLIDVKITGTSKHQAQTVAQGSVTDEHWRMIRTIVEHIPNDDTRHWDDWLKVGFAIKTCAGDIEDRQDEAYDIWEKFSEKSPKNNDTFTRHKWDNDICVSNRGHVGYGSLVWEAKQNGWEEPVENAKDVFGAVDLGGGTIAPSKLAQQAMDNIAYTVLHYPKQWHGKAPPPRVWIVDGWIAAGEVTSVYAPGGTGKSLLLQQLATCRAVGADFLGVKTKKGRTLVLACEDQIDEIWRRQEAINSHYMTDMQSLDTAVGYWSRTGSIDNALMHIDPKTNVGTLTDFWKGVKSVVQSEGFDVVIVDTVIDTFPDNENERFKVNLFIKGALVKLAQETGAAVVFTAHPSRATANNKESDDLSSGSTAWEGSVRQKLGMRRNDDGTSYKLVKNKANYSSYGDYITLKWERGVFVVLAASMPQAQLDQALEDYLIDAINEAESRNIELSSNPNSRSKYVPRWALDNSTPPAEIDDIVSSDPQILDAAMRRLVLSGKVVNERGKDLNQRAVIAP</sequence>
<dbReference type="Proteomes" id="UP001175271">
    <property type="component" value="Unassembled WGS sequence"/>
</dbReference>
<dbReference type="Pfam" id="PF13481">
    <property type="entry name" value="AAA_25"/>
    <property type="match status" value="1"/>
</dbReference>
<feature type="domain" description="Primase C-terminal 2" evidence="1">
    <location>
        <begin position="104"/>
        <end position="187"/>
    </location>
</feature>
<accession>A0AA39GNI6</accession>
<reference evidence="2" key="1">
    <citation type="submission" date="2023-06" db="EMBL/GenBank/DDBJ databases">
        <title>Genomic analysis of the entomopathogenic nematode Steinernema hermaphroditum.</title>
        <authorList>
            <person name="Schwarz E.M."/>
            <person name="Heppert J.K."/>
            <person name="Baniya A."/>
            <person name="Schwartz H.T."/>
            <person name="Tan C.-H."/>
            <person name="Antoshechkin I."/>
            <person name="Sternberg P.W."/>
            <person name="Goodrich-Blair H."/>
            <person name="Dillman A.R."/>
        </authorList>
    </citation>
    <scope>NUCLEOTIDE SEQUENCE</scope>
    <source>
        <strain evidence="2">PS9179</strain>
        <tissue evidence="2">Whole animal</tissue>
    </source>
</reference>
<dbReference type="Gene3D" id="3.40.50.300">
    <property type="entry name" value="P-loop containing nucleotide triphosphate hydrolases"/>
    <property type="match status" value="1"/>
</dbReference>
<gene>
    <name evidence="2" type="ORF">QR680_019400</name>
</gene>